<dbReference type="GO" id="GO:0071800">
    <property type="term" value="P:podosome assembly"/>
    <property type="evidence" value="ECO:0007669"/>
    <property type="project" value="TreeGrafter"/>
</dbReference>
<dbReference type="SUPFAM" id="SSF103657">
    <property type="entry name" value="BAR/IMD domain-like"/>
    <property type="match status" value="1"/>
</dbReference>
<evidence type="ECO:0000256" key="1">
    <source>
        <dbReference type="ARBA" id="ARBA00004496"/>
    </source>
</evidence>
<dbReference type="InterPro" id="IPR003005">
    <property type="entry name" value="Amphiphysin"/>
</dbReference>
<feature type="compositionally biased region" description="Low complexity" evidence="5">
    <location>
        <begin position="614"/>
        <end position="628"/>
    </location>
</feature>
<reference evidence="7" key="2">
    <citation type="submission" date="2025-08" db="UniProtKB">
        <authorList>
            <consortium name="Ensembl"/>
        </authorList>
    </citation>
    <scope>IDENTIFICATION</scope>
</reference>
<reference evidence="7" key="1">
    <citation type="submission" date="2019-08" db="EMBL/GenBank/DDBJ databases">
        <title>Three high-quality genomes provides insights into domestication of ducks.</title>
        <authorList>
            <person name="Hou Z.C."/>
            <person name="Zhu F."/>
            <person name="Yin Z.T."/>
            <person name="Zhang F."/>
        </authorList>
    </citation>
    <scope>NUCLEOTIDE SEQUENCE [LARGE SCALE GENOMIC DNA]</scope>
</reference>
<name>A0A8B9THB9_ANAPL</name>
<dbReference type="PROSITE" id="PS51021">
    <property type="entry name" value="BAR"/>
    <property type="match status" value="1"/>
</dbReference>
<dbReference type="GO" id="GO:0097320">
    <property type="term" value="P:plasma membrane tubulation"/>
    <property type="evidence" value="ECO:0007669"/>
    <property type="project" value="TreeGrafter"/>
</dbReference>
<dbReference type="Pfam" id="PF03114">
    <property type="entry name" value="BAR"/>
    <property type="match status" value="1"/>
</dbReference>
<dbReference type="Gene3D" id="1.20.1270.60">
    <property type="entry name" value="Arfaptin homology (AH) domain/BAR domain"/>
    <property type="match status" value="1"/>
</dbReference>
<accession>A0A8B9THB9</accession>
<comment type="subcellular location">
    <subcellularLocation>
        <location evidence="1">Cytoplasm</location>
    </subcellularLocation>
</comment>
<dbReference type="GO" id="GO:0006911">
    <property type="term" value="P:phagocytosis, engulfment"/>
    <property type="evidence" value="ECO:0007669"/>
    <property type="project" value="TreeGrafter"/>
</dbReference>
<evidence type="ECO:0000256" key="3">
    <source>
        <dbReference type="ARBA" id="ARBA00072987"/>
    </source>
</evidence>
<feature type="compositionally biased region" description="Basic and acidic residues" evidence="5">
    <location>
        <begin position="97"/>
        <end position="108"/>
    </location>
</feature>
<evidence type="ECO:0000259" key="6">
    <source>
        <dbReference type="PROSITE" id="PS51021"/>
    </source>
</evidence>
<feature type="compositionally biased region" description="Low complexity" evidence="5">
    <location>
        <begin position="416"/>
        <end position="446"/>
    </location>
</feature>
<dbReference type="InterPro" id="IPR004148">
    <property type="entry name" value="BAR_dom"/>
</dbReference>
<dbReference type="SMART" id="SM00721">
    <property type="entry name" value="BAR"/>
    <property type="match status" value="1"/>
</dbReference>
<dbReference type="PANTHER" id="PTHR46514:SF1">
    <property type="entry name" value="BRIDGING INTEGRATOR 2"/>
    <property type="match status" value="1"/>
</dbReference>
<sequence>MLSPCPQPLELVPSGLLAPTAPAHGVLRFCSPPPPNAFDLQNEGNKLYKDLKAFVSAVKGRVQAPRPHPPTPGNAAQWKLGVEVPSPAAFPRSEFLQPHRSDARKLPESGRNPAGDLQRRLGRPRGAESHSRCEPPPPGTAPAGRGAQSQLPGEPARHVQPAGGGGPGALPPPIPVPFLSPQSNDLLWDDYEAKLADQALRLMENYLAQFGDIKERIAKRGRKLVDYDSARHHLEALQNAKKKDEAKIAKAEEEFNKAQAVFEDLNRELREELPVLYSSRIACYVTIFQNISNLRDIFYKEMSKLNRDLYEVMGKLDKQHSSKVFIIKGVSSNRRSLVISSPVSPPAMYPCPGKALGEPLSSPAPRPDWEPVLEAEAAAASPEDSSDTAESISNGPAEMGAAELGAPVPGPPPASPASMGSASETASVSSEESQEPALSPEAPSPETGVSKGTAAPGLPKIQAESPVSAGPEASGADGGVQAGAEGIAASLASLILSEAIATAAGTAPEGPKSATEEQDGADSEGHARPESTGDSSGGDPPSPASTHGATGPTAEAGGCQLAGAVAEHSDSEESVEVVEVSPKVAKTQMGLELTPEEGSRGCIQDSAAPPGPQPEEQGTPGALEQDPSQDPPQDPSENLTALQRADTGA</sequence>
<protein>
    <recommendedName>
        <fullName evidence="3">Bridging integrator 2</fullName>
    </recommendedName>
</protein>
<dbReference type="FunFam" id="1.20.1270.60:FF:000167">
    <property type="entry name" value="Bridging integrator 2"/>
    <property type="match status" value="1"/>
</dbReference>
<dbReference type="GO" id="GO:0002102">
    <property type="term" value="C:podosome"/>
    <property type="evidence" value="ECO:0007669"/>
    <property type="project" value="TreeGrafter"/>
</dbReference>
<keyword evidence="4" id="KW-0175">Coiled coil</keyword>
<feature type="region of interest" description="Disordered" evidence="5">
    <location>
        <begin position="91"/>
        <end position="177"/>
    </location>
</feature>
<dbReference type="PANTHER" id="PTHR46514">
    <property type="entry name" value="AMPHIPHYSIN"/>
    <property type="match status" value="1"/>
</dbReference>
<dbReference type="AlphaFoldDB" id="A0A8B9THB9"/>
<proteinExistence type="predicted"/>
<dbReference type="GO" id="GO:0001891">
    <property type="term" value="C:phagocytic cup"/>
    <property type="evidence" value="ECO:0007669"/>
    <property type="project" value="TreeGrafter"/>
</dbReference>
<feature type="coiled-coil region" evidence="4">
    <location>
        <begin position="227"/>
        <end position="268"/>
    </location>
</feature>
<dbReference type="Proteomes" id="UP000694400">
    <property type="component" value="Chromosome 31"/>
</dbReference>
<evidence type="ECO:0000313" key="7">
    <source>
        <dbReference type="Ensembl" id="ENSAPLP00020020394.1"/>
    </source>
</evidence>
<dbReference type="GO" id="GO:0005543">
    <property type="term" value="F:phospholipid binding"/>
    <property type="evidence" value="ECO:0007669"/>
    <property type="project" value="TreeGrafter"/>
</dbReference>
<organism evidence="7 8">
    <name type="scientific">Anas platyrhynchos</name>
    <name type="common">Mallard</name>
    <name type="synonym">Anas boschas</name>
    <dbReference type="NCBI Taxonomy" id="8839"/>
    <lineage>
        <taxon>Eukaryota</taxon>
        <taxon>Metazoa</taxon>
        <taxon>Chordata</taxon>
        <taxon>Craniata</taxon>
        <taxon>Vertebrata</taxon>
        <taxon>Euteleostomi</taxon>
        <taxon>Archelosauria</taxon>
        <taxon>Archosauria</taxon>
        <taxon>Dinosauria</taxon>
        <taxon>Saurischia</taxon>
        <taxon>Theropoda</taxon>
        <taxon>Coelurosauria</taxon>
        <taxon>Aves</taxon>
        <taxon>Neognathae</taxon>
        <taxon>Galloanserae</taxon>
        <taxon>Anseriformes</taxon>
        <taxon>Anatidae</taxon>
        <taxon>Anatinae</taxon>
        <taxon>Anas</taxon>
    </lineage>
</organism>
<feature type="region of interest" description="Disordered" evidence="5">
    <location>
        <begin position="375"/>
        <end position="480"/>
    </location>
</feature>
<reference evidence="7" key="3">
    <citation type="submission" date="2025-09" db="UniProtKB">
        <authorList>
            <consortium name="Ensembl"/>
        </authorList>
    </citation>
    <scope>IDENTIFICATION</scope>
</reference>
<evidence type="ECO:0000256" key="2">
    <source>
        <dbReference type="ARBA" id="ARBA00022490"/>
    </source>
</evidence>
<dbReference type="Ensembl" id="ENSAPLT00020022030.1">
    <property type="protein sequence ID" value="ENSAPLP00020020394.1"/>
    <property type="gene ID" value="ENSAPLG00020014354.1"/>
</dbReference>
<dbReference type="InterPro" id="IPR027267">
    <property type="entry name" value="AH/BAR_dom_sf"/>
</dbReference>
<feature type="region of interest" description="Disordered" evidence="5">
    <location>
        <begin position="504"/>
        <end position="649"/>
    </location>
</feature>
<evidence type="ECO:0000256" key="4">
    <source>
        <dbReference type="SAM" id="Coils"/>
    </source>
</evidence>
<evidence type="ECO:0000256" key="5">
    <source>
        <dbReference type="SAM" id="MobiDB-lite"/>
    </source>
</evidence>
<evidence type="ECO:0000313" key="8">
    <source>
        <dbReference type="Proteomes" id="UP000694400"/>
    </source>
</evidence>
<feature type="compositionally biased region" description="Low complexity" evidence="5">
    <location>
        <begin position="375"/>
        <end position="391"/>
    </location>
</feature>
<keyword evidence="2" id="KW-0963">Cytoplasm</keyword>
<dbReference type="GO" id="GO:0005737">
    <property type="term" value="C:cytoplasm"/>
    <property type="evidence" value="ECO:0007669"/>
    <property type="project" value="UniProtKB-SubCell"/>
</dbReference>
<feature type="domain" description="BAR" evidence="6">
    <location>
        <begin position="81"/>
        <end position="322"/>
    </location>
</feature>